<feature type="region of interest" description="Disordered" evidence="2">
    <location>
        <begin position="299"/>
        <end position="375"/>
    </location>
</feature>
<evidence type="ECO:0000259" key="3">
    <source>
        <dbReference type="SMART" id="SM00385"/>
    </source>
</evidence>
<comment type="caution">
    <text evidence="4">The sequence shown here is derived from an EMBL/GenBank/DDBJ whole genome shotgun (WGS) entry which is preliminary data.</text>
</comment>
<dbReference type="InterPro" id="IPR036915">
    <property type="entry name" value="Cyclin-like_sf"/>
</dbReference>
<reference evidence="4" key="1">
    <citation type="submission" date="2021-06" db="EMBL/GenBank/DDBJ databases">
        <authorList>
            <person name="Kallberg Y."/>
            <person name="Tangrot J."/>
            <person name="Rosling A."/>
        </authorList>
    </citation>
    <scope>NUCLEOTIDE SEQUENCE</scope>
    <source>
        <strain evidence="4">AZ414A</strain>
    </source>
</reference>
<protein>
    <submittedName>
        <fullName evidence="4">11800_t:CDS:1</fullName>
    </submittedName>
</protein>
<keyword evidence="1" id="KW-0195">Cyclin</keyword>
<dbReference type="PANTHER" id="PTHR10026">
    <property type="entry name" value="CYCLIN"/>
    <property type="match status" value="1"/>
</dbReference>
<dbReference type="InterPro" id="IPR013763">
    <property type="entry name" value="Cyclin-like_dom"/>
</dbReference>
<dbReference type="InterPro" id="IPR043198">
    <property type="entry name" value="Cyclin/Ssn8"/>
</dbReference>
<dbReference type="Gene3D" id="1.10.472.10">
    <property type="entry name" value="Cyclin-like"/>
    <property type="match status" value="1"/>
</dbReference>
<dbReference type="OrthoDB" id="25002at2759"/>
<dbReference type="SMART" id="SM00385">
    <property type="entry name" value="CYCLIN"/>
    <property type="match status" value="1"/>
</dbReference>
<sequence length="375" mass="42880">MNDYSENKTETLVQCPHENSQEATDNTALLNDTRALGFSSTFEILDNFNNFDDPDGSENNWRFTYEEYEKHTPSRAAGMLVDEENFRRARGLRFIMEIAADLKLPQLTIATAITYLHRFYMRRTLYLDHHFDVGGACVLLACKTEESIRKVREIAISCAKSATKNRRLTDEGEFEKWGHTITKKEVLVSTVLCFNYNILHPYVPMVEKLESFKEFGMDEDDLNKLKDAIDRVLTCYPFTKPLLVRSNNPNNPLDGAKIITRQEPKFKSSRSNGGKISIQKASDLKKIFENIEDPLATHKTEKTKSAVKSENKESDEIEDGQIMETVVKCDNNGKRKVEEVEESVIDNNKKKQKLDKTEGGAEIPEELTSERTINS</sequence>
<feature type="domain" description="Cyclin-like" evidence="3">
    <location>
        <begin position="93"/>
        <end position="190"/>
    </location>
</feature>
<gene>
    <name evidence="4" type="ORF">DEBURN_LOCUS2184</name>
</gene>
<comment type="similarity">
    <text evidence="1">Belongs to the cyclin family.</text>
</comment>
<keyword evidence="5" id="KW-1185">Reference proteome</keyword>
<dbReference type="AlphaFoldDB" id="A0A9N8VJK2"/>
<dbReference type="GO" id="GO:0016538">
    <property type="term" value="F:cyclin-dependent protein serine/threonine kinase regulator activity"/>
    <property type="evidence" value="ECO:0007669"/>
    <property type="project" value="InterPro"/>
</dbReference>
<proteinExistence type="inferred from homology"/>
<organism evidence="4 5">
    <name type="scientific">Diversispora eburnea</name>
    <dbReference type="NCBI Taxonomy" id="1213867"/>
    <lineage>
        <taxon>Eukaryota</taxon>
        <taxon>Fungi</taxon>
        <taxon>Fungi incertae sedis</taxon>
        <taxon>Mucoromycota</taxon>
        <taxon>Glomeromycotina</taxon>
        <taxon>Glomeromycetes</taxon>
        <taxon>Diversisporales</taxon>
        <taxon>Diversisporaceae</taxon>
        <taxon>Diversispora</taxon>
    </lineage>
</organism>
<accession>A0A9N8VJK2</accession>
<feature type="compositionally biased region" description="Basic and acidic residues" evidence="2">
    <location>
        <begin position="299"/>
        <end position="314"/>
    </location>
</feature>
<dbReference type="SUPFAM" id="SSF47954">
    <property type="entry name" value="Cyclin-like"/>
    <property type="match status" value="1"/>
</dbReference>
<dbReference type="InterPro" id="IPR006671">
    <property type="entry name" value="Cyclin_N"/>
</dbReference>
<evidence type="ECO:0000256" key="1">
    <source>
        <dbReference type="RuleBase" id="RU000383"/>
    </source>
</evidence>
<dbReference type="GO" id="GO:0006357">
    <property type="term" value="P:regulation of transcription by RNA polymerase II"/>
    <property type="evidence" value="ECO:0007669"/>
    <property type="project" value="InterPro"/>
</dbReference>
<evidence type="ECO:0000313" key="5">
    <source>
        <dbReference type="Proteomes" id="UP000789706"/>
    </source>
</evidence>
<evidence type="ECO:0000256" key="2">
    <source>
        <dbReference type="SAM" id="MobiDB-lite"/>
    </source>
</evidence>
<dbReference type="Proteomes" id="UP000789706">
    <property type="component" value="Unassembled WGS sequence"/>
</dbReference>
<evidence type="ECO:0000313" key="4">
    <source>
        <dbReference type="EMBL" id="CAG8451851.1"/>
    </source>
</evidence>
<dbReference type="Pfam" id="PF00134">
    <property type="entry name" value="Cyclin_N"/>
    <property type="match status" value="1"/>
</dbReference>
<name>A0A9N8VJK2_9GLOM</name>
<dbReference type="EMBL" id="CAJVPK010000114">
    <property type="protein sequence ID" value="CAG8451851.1"/>
    <property type="molecule type" value="Genomic_DNA"/>
</dbReference>